<reference evidence="1 2" key="1">
    <citation type="submission" date="2020-04" db="EMBL/GenBank/DDBJ databases">
        <title>Perkinsus olseni comparative genomics.</title>
        <authorList>
            <person name="Bogema D.R."/>
        </authorList>
    </citation>
    <scope>NUCLEOTIDE SEQUENCE [LARGE SCALE GENOMIC DNA]</scope>
    <source>
        <strain evidence="1">ATCC PRA-31</strain>
    </source>
</reference>
<organism evidence="1 2">
    <name type="scientific">Perkinsus olseni</name>
    <name type="common">Perkinsus atlanticus</name>
    <dbReference type="NCBI Taxonomy" id="32597"/>
    <lineage>
        <taxon>Eukaryota</taxon>
        <taxon>Sar</taxon>
        <taxon>Alveolata</taxon>
        <taxon>Perkinsozoa</taxon>
        <taxon>Perkinsea</taxon>
        <taxon>Perkinsida</taxon>
        <taxon>Perkinsidae</taxon>
        <taxon>Perkinsus</taxon>
    </lineage>
</organism>
<evidence type="ECO:0000313" key="1">
    <source>
        <dbReference type="EMBL" id="KAF4674420.1"/>
    </source>
</evidence>
<dbReference type="EMBL" id="JABANN010000030">
    <property type="protein sequence ID" value="KAF4674420.1"/>
    <property type="molecule type" value="Genomic_DNA"/>
</dbReference>
<gene>
    <name evidence="1" type="ORF">FOL46_004981</name>
</gene>
<dbReference type="AlphaFoldDB" id="A0A7J6MT79"/>
<comment type="caution">
    <text evidence="1">The sequence shown here is derived from an EMBL/GenBank/DDBJ whole genome shotgun (WGS) entry which is preliminary data.</text>
</comment>
<proteinExistence type="predicted"/>
<evidence type="ECO:0000313" key="2">
    <source>
        <dbReference type="Proteomes" id="UP000572268"/>
    </source>
</evidence>
<protein>
    <submittedName>
        <fullName evidence="1">Uncharacterized protein</fullName>
    </submittedName>
</protein>
<name>A0A7J6MT79_PEROL</name>
<accession>A0A7J6MT79</accession>
<sequence length="749" mass="84756">MNSLLMFYDSSDPFFEGSLGERSRGQGGLVNTVSEWMGSASAHAQKISHQVTSMRDPYRWDAWNFTAKTFVPGVADLMGSIKGTALGGGGESSGLDISIDELIERLTLVVRARPGRPNLRPYISSSFLASQDPDDLQAFYRSLPFASRFDGLAFASCAVLPMLEAVKYDIPVIRRWKILPITRTFVGIYGLQCVFPHEFYYCLHRVVQSASYYCYKVGPMKVGAAEASGPLSSQDPLAILSSGGDFVEATRKAVTMYGVFGCGSEEKDEKWREFCGLLCAKWTWLNDNEHFLPPEIATELFKAICEEGEVTLNSFWTKVLALPDCTARHRFTAFGSMDVKQASEMGLALAHIGRVHIPLARRLEACASAQDTMWTMELSGIAPLISALGLQQYAGQDLYEEIAQRVCDEMADVSRDELLEVLEAFVEGSMYPREIIKYAGRVIHEGMDIFTPADFMRLAKIYQKMDKRHDTFCRAWIQDMLHNRGVDVDPEACSHLERDGDRKYSLVEASFGLSFMKQLRLNTGTTEWWDKEADYRALNGIVVNGFCRADERAVRRILSVMSPRDVSFLASSISRATFLKNSDVEVVVAAIMDRLRYLLTPGNEVGVPLRDRAAEYLAPTMEHLVRCGRNRRKDKYLDCSWVAIWLCKTVYSRSIQQIVSINRSLGHLGYSDLNYHKIWVNFYLDRLDSLSKSDITMIKDTFNKLKLHDEDIGRDLFWRLGLRFQQCVVNTSAARFYGNRVNRRIRRIG</sequence>
<dbReference type="Proteomes" id="UP000572268">
    <property type="component" value="Unassembled WGS sequence"/>
</dbReference>